<dbReference type="RefSeq" id="WP_257819606.1">
    <property type="nucleotide sequence ID" value="NZ_JABXYM010000001.1"/>
</dbReference>
<dbReference type="SUPFAM" id="SSF53474">
    <property type="entry name" value="alpha/beta-Hydrolases"/>
    <property type="match status" value="1"/>
</dbReference>
<evidence type="ECO:0000313" key="2">
    <source>
        <dbReference type="Proteomes" id="UP001057753"/>
    </source>
</evidence>
<dbReference type="EMBL" id="JABXYM010000001">
    <property type="protein sequence ID" value="MCR6094985.1"/>
    <property type="molecule type" value="Genomic_DNA"/>
</dbReference>
<evidence type="ECO:0000313" key="1">
    <source>
        <dbReference type="EMBL" id="MCR6094985.1"/>
    </source>
</evidence>
<reference evidence="1" key="1">
    <citation type="submission" date="2020-06" db="EMBL/GenBank/DDBJ databases">
        <title>Insight into the genomes of haloalkaliphilic bacilli from Kenyan soda lakes.</title>
        <authorList>
            <person name="Mwirichia R."/>
            <person name="Villamizar G.C."/>
            <person name="Poehlein A."/>
            <person name="Mugweru J."/>
            <person name="Kipnyargis A."/>
            <person name="Kiplimo D."/>
            <person name="Orwa P."/>
            <person name="Daniel R."/>
        </authorList>
    </citation>
    <scope>NUCLEOTIDE SEQUENCE</scope>
    <source>
        <strain evidence="1">B1096_S55</strain>
    </source>
</reference>
<proteinExistence type="predicted"/>
<dbReference type="AlphaFoldDB" id="A0A9Q4AYP9"/>
<accession>A0A9Q4AYP9</accession>
<dbReference type="Proteomes" id="UP001057753">
    <property type="component" value="Unassembled WGS sequence"/>
</dbReference>
<dbReference type="InterPro" id="IPR029058">
    <property type="entry name" value="AB_hydrolase_fold"/>
</dbReference>
<sequence length="700" mass="78360">MTTDVKQVINTTITTDQDLVELAGLHAYLEYGKDQVFEVNEKVYRVRDSYFNEDPTGLDAMTIQNMTSGEYHIVYMGTNVHGKYGTADVVTDVKLLTAPVPAQLEGAEHYFVKMEQKYGEITSVTGNSLGGALANMVGVRHEHVRSVTLNPALLPANAVETDREYDNIVNYIGQYDILNIGVSSIGLGNQVPGARHTIYNGIPSTAGIGFNHTGYIREDGKHVSHVTVGTEGAPGYGVIKVDAHYHLVSSIWTGQPLYGGRSERIDLNVETIRLLSDGIETSVLDRLDWAQQYVNHSMEIITHESAVYDTRLNQLREIYQESVENIVEDGLLRYIRFGNGMFKQVIQGLHMVVDVIEARCESLNFLLEYPPVALLKFITKKTIDLDAVFAEIRSYLRRLEDQLDEFIAAIDDIVMRKIEDIFKAGQERFHDVVVGELASHFNYVTTNYSNMFDQVKEFGTQVDQVAVAFETIDNRLASAISNQSGVGDVGKIQQTTAVEMIESPYLLNFMALKEQCLNIAMEQFKTGSSFILLPIATSLKTTVSLIEWSGEQITSIIRTGTNIHLYGNPGNLILSTFTNYDENVKAKVNEILEPMDELNEMLRGVRTGLQKFLTNYPVVVDNLRPYIDSALFNDSGYYNIHIYNSAATSILKDMQLLFDDIVFQLSDHEAEAITVLHDVSSSVKTNMSILEEQIERAATW</sequence>
<comment type="caution">
    <text evidence="1">The sequence shown here is derived from an EMBL/GenBank/DDBJ whole genome shotgun (WGS) entry which is preliminary data.</text>
</comment>
<gene>
    <name evidence="1" type="ORF">HXA33_00290</name>
</gene>
<protein>
    <submittedName>
        <fullName evidence="1">Uncharacterized protein</fullName>
    </submittedName>
</protein>
<dbReference type="NCBIfam" id="NF047388">
    <property type="entry name" value="SA1320_fam"/>
    <property type="match status" value="1"/>
</dbReference>
<name>A0A9Q4AYP9_SALAG</name>
<organism evidence="1 2">
    <name type="scientific">Salipaludibacillus agaradhaerens</name>
    <name type="common">Bacillus agaradhaerens</name>
    <dbReference type="NCBI Taxonomy" id="76935"/>
    <lineage>
        <taxon>Bacteria</taxon>
        <taxon>Bacillati</taxon>
        <taxon>Bacillota</taxon>
        <taxon>Bacilli</taxon>
        <taxon>Bacillales</taxon>
        <taxon>Bacillaceae</taxon>
    </lineage>
</organism>
<keyword evidence="2" id="KW-1185">Reference proteome</keyword>